<comment type="caution">
    <text evidence="1">The sequence shown here is derived from an EMBL/GenBank/DDBJ whole genome shotgun (WGS) entry which is preliminary data.</text>
</comment>
<keyword evidence="2" id="KW-1185">Reference proteome</keyword>
<evidence type="ECO:0000313" key="1">
    <source>
        <dbReference type="EMBL" id="CAD8125124.1"/>
    </source>
</evidence>
<accession>A0A8S1RCS1</accession>
<name>A0A8S1RCS1_9CILI</name>
<sequence length="38" mass="4633">MMMDEEMEQQNSIQQMTLKWIEFDKKIDQQKRVTSING</sequence>
<organism evidence="1 2">
    <name type="scientific">Paramecium sonneborni</name>
    <dbReference type="NCBI Taxonomy" id="65129"/>
    <lineage>
        <taxon>Eukaryota</taxon>
        <taxon>Sar</taxon>
        <taxon>Alveolata</taxon>
        <taxon>Ciliophora</taxon>
        <taxon>Intramacronucleata</taxon>
        <taxon>Oligohymenophorea</taxon>
        <taxon>Peniculida</taxon>
        <taxon>Parameciidae</taxon>
        <taxon>Paramecium</taxon>
    </lineage>
</organism>
<dbReference type="Proteomes" id="UP000692954">
    <property type="component" value="Unassembled WGS sequence"/>
</dbReference>
<reference evidence="1" key="1">
    <citation type="submission" date="2021-01" db="EMBL/GenBank/DDBJ databases">
        <authorList>
            <consortium name="Genoscope - CEA"/>
            <person name="William W."/>
        </authorList>
    </citation>
    <scope>NUCLEOTIDE SEQUENCE</scope>
</reference>
<dbReference type="EMBL" id="CAJJDN010000156">
    <property type="protein sequence ID" value="CAD8125124.1"/>
    <property type="molecule type" value="Genomic_DNA"/>
</dbReference>
<dbReference type="AlphaFoldDB" id="A0A8S1RCS1"/>
<proteinExistence type="predicted"/>
<gene>
    <name evidence="1" type="ORF">PSON_ATCC_30995.1.T1560087</name>
</gene>
<evidence type="ECO:0000313" key="2">
    <source>
        <dbReference type="Proteomes" id="UP000692954"/>
    </source>
</evidence>
<protein>
    <submittedName>
        <fullName evidence="1">Uncharacterized protein</fullName>
    </submittedName>
</protein>